<evidence type="ECO:0000313" key="7">
    <source>
        <dbReference type="EMBL" id="ANQ08378.1"/>
    </source>
</evidence>
<feature type="domain" description="Schizont-infected cell agglutination extracellular alpha" evidence="6">
    <location>
        <begin position="243"/>
        <end position="411"/>
    </location>
</feature>
<dbReference type="Pfam" id="PF12879">
    <property type="entry name" value="SICA_C"/>
    <property type="match status" value="2"/>
</dbReference>
<feature type="compositionally biased region" description="Basic and acidic residues" evidence="2">
    <location>
        <begin position="684"/>
        <end position="697"/>
    </location>
</feature>
<feature type="region of interest" description="Disordered" evidence="2">
    <location>
        <begin position="1205"/>
        <end position="1224"/>
    </location>
</feature>
<feature type="domain" description="Schizont-infected cell agglutination C-terminal" evidence="5">
    <location>
        <begin position="1174"/>
        <end position="1216"/>
    </location>
</feature>
<feature type="compositionally biased region" description="Basic and acidic residues" evidence="2">
    <location>
        <begin position="557"/>
        <end position="584"/>
    </location>
</feature>
<evidence type="ECO:0000259" key="4">
    <source>
        <dbReference type="Pfam" id="PF12878"/>
    </source>
</evidence>
<gene>
    <name evidence="7" type="ORF">PCOAH_00025450</name>
</gene>
<keyword evidence="3" id="KW-1133">Transmembrane helix</keyword>
<feature type="compositionally biased region" description="Basic and acidic residues" evidence="2">
    <location>
        <begin position="996"/>
        <end position="1012"/>
    </location>
</feature>
<dbReference type="InterPro" id="IPR024288">
    <property type="entry name" value="SICA_C"/>
</dbReference>
<feature type="region of interest" description="Disordered" evidence="2">
    <location>
        <begin position="1067"/>
        <end position="1186"/>
    </location>
</feature>
<evidence type="ECO:0000259" key="6">
    <source>
        <dbReference type="Pfam" id="PF12887"/>
    </source>
</evidence>
<feature type="region of interest" description="Disordered" evidence="2">
    <location>
        <begin position="955"/>
        <end position="1025"/>
    </location>
</feature>
<evidence type="ECO:0000259" key="5">
    <source>
        <dbReference type="Pfam" id="PF12879"/>
    </source>
</evidence>
<dbReference type="EMBL" id="CP016247">
    <property type="protein sequence ID" value="ANQ08378.1"/>
    <property type="molecule type" value="Genomic_DNA"/>
</dbReference>
<feature type="compositionally biased region" description="Basic and acidic residues" evidence="2">
    <location>
        <begin position="705"/>
        <end position="734"/>
    </location>
</feature>
<feature type="compositionally biased region" description="Low complexity" evidence="2">
    <location>
        <begin position="1070"/>
        <end position="1084"/>
    </location>
</feature>
<feature type="compositionally biased region" description="Polar residues" evidence="2">
    <location>
        <begin position="2751"/>
        <end position="2762"/>
    </location>
</feature>
<keyword evidence="3" id="KW-0472">Membrane</keyword>
<feature type="domain" description="Schizont-infected cell agglutination extracellular alpha" evidence="6">
    <location>
        <begin position="738"/>
        <end position="900"/>
    </location>
</feature>
<keyword evidence="3" id="KW-0812">Transmembrane</keyword>
<evidence type="ECO:0000313" key="8">
    <source>
        <dbReference type="Proteomes" id="UP000092716"/>
    </source>
</evidence>
<feature type="compositionally biased region" description="Gly residues" evidence="2">
    <location>
        <begin position="622"/>
        <end position="640"/>
    </location>
</feature>
<feature type="domain" description="Schizont-infected cell agglutination C-terminal" evidence="5">
    <location>
        <begin position="2847"/>
        <end position="2995"/>
    </location>
</feature>
<feature type="compositionally biased region" description="Pro residues" evidence="2">
    <location>
        <begin position="2765"/>
        <end position="2785"/>
    </location>
</feature>
<reference evidence="8" key="1">
    <citation type="submission" date="2016-06" db="EMBL/GenBank/DDBJ databases">
        <title>First high quality genome sequence of Plasmodium coatneyi using continuous long reads from single molecule, real-time sequencing.</title>
        <authorList>
            <person name="Chien J.-T."/>
            <person name="Pakala S.B."/>
            <person name="Geraldo J.A."/>
            <person name="Lapp S.A."/>
            <person name="Barnwell J.W."/>
            <person name="Kissinger J.C."/>
            <person name="Galinski M.R."/>
            <person name="Humphrey J.C."/>
        </authorList>
    </citation>
    <scope>NUCLEOTIDE SEQUENCE [LARGE SCALE GENOMIC DNA]</scope>
    <source>
        <strain evidence="8">Hackeri</strain>
    </source>
</reference>
<evidence type="ECO:0000256" key="2">
    <source>
        <dbReference type="SAM" id="MobiDB-lite"/>
    </source>
</evidence>
<keyword evidence="8" id="KW-1185">Reference proteome</keyword>
<dbReference type="KEGG" id="pcot:PCOAH_00025450"/>
<dbReference type="GeneID" id="30909273"/>
<feature type="region of interest" description="Disordered" evidence="2">
    <location>
        <begin position="1463"/>
        <end position="1574"/>
    </location>
</feature>
<feature type="compositionally biased region" description="Basic and acidic residues" evidence="2">
    <location>
        <begin position="2994"/>
        <end position="3012"/>
    </location>
</feature>
<feature type="compositionally biased region" description="Basic and acidic residues" evidence="2">
    <location>
        <begin position="742"/>
        <end position="752"/>
    </location>
</feature>
<feature type="compositionally biased region" description="Basic and acidic residues" evidence="2">
    <location>
        <begin position="1473"/>
        <end position="1484"/>
    </location>
</feature>
<feature type="domain" description="Schizont-infected cell agglutination extracellular beta" evidence="4">
    <location>
        <begin position="2405"/>
        <end position="2563"/>
    </location>
</feature>
<feature type="compositionally biased region" description="Low complexity" evidence="2">
    <location>
        <begin position="2715"/>
        <end position="2739"/>
    </location>
</feature>
<feature type="compositionally biased region" description="Low complexity" evidence="2">
    <location>
        <begin position="2603"/>
        <end position="2616"/>
    </location>
</feature>
<sequence>MASNSPKFDDLMKRWLEEKKSEWSGENSRKTQLMKSIISWVQEILVGMNDKNEETTAQGLCKTVGEKGKPLESEEMELCTFVVKNLLKIRGSGIKPCGKGTADELMEDYVHCTIMNLWATMYRMQHCDKNNVINEAYSAIKILGTLDGKVQCDVCEYKDLEHMKILGELDMLGFIYNTMSKEQGIMALIKNNTKPKGSCTQQEDVLAKLGLPTSSNNVLSSRNPHHPMNGGDSAAGDRLLSSLVNRWVLKRSITKQDQLNEGIWKDLITIFNNMMDTLNMEEKVHSTMCATYEGESKDNVKWGTEEKEFCKAVMKVLLYTNGLTHKFGIRNGVEKEDMVETYFRCIVGRVVLMELYGGHCLFDKHIGYMHRMVESLLEFHEADPTYKLCSNFNLKKSMIGGKLIWGTIAKWVDEKKTKTGKDEIKKYKNLMGIWNCPNGSKAGGSSTAEGQGWNGKVIIQELKKMKENGDFVSQKGADQIMLEMDPNEGEDQIQKKLESKIEEKVQEEKKAAPPLAVKPATAAKPVAAKPATVQPPAASTQHPEPAPSSDPCAPTQSHEEQQKRQESEQKRTKLREAWDTKQKEFMTGGTLDQVYGLVFREFRCLRKMHSSQRGAGQRGNESGQGGKENGTGGKETGQGWKGNRNKGRRNPDKGKAAGTRMDGNRTRGKGNGTSGEGNRTTRVQLDKGELDKGENGHGGEWTWGRLDKGGKKRDKGERKPDKGEKKPDKGERKPDKGRRNRNKGDKLKSEVGKEVQRLLDELKKYMEMQEKPGKIHNICGGIQGENTNETKQMKGICKRLVRVIYWMEGWDEDKNKWKEKNEREKVNSESYLKCIIGNNIIIRILKDKCRIGEVLKALSNTMGEVEKQFKRKDINSLCDWVKVDDVETVEKLAGAQIHKWLEKGRKKDNGIYELDQVMTWMPCQQGEKEQEEAEQSGDCPNGRIVDLLKLGRSKELRKVVNTDPPAAKPAPSKDPAKSAPAPAEPGTEGTHSTKAGKKDKDDEESACKDSAEKTNTQGGPSSVHITAGCTSAKSLGAKTGLNDKDEENELIQRILKNYGTAVTLENPDNTVLTTSGTGITTDPTQNPGSSGPGTSHEATPGTPGVSGPGSTGHQSPGSSGPGSTGTWKPGSSGPGSTGTWNPGSSGTGSTGTWNPGSSGTGSTGNQNTGSPRPEVLNECQKGDQHSTKEDFLKIIVEEFMGPQFIKDEKVPKEQVQSSDSGRRGGDCYSIEQKLDLGNLPSSTDYYEKFVDADGKECNTIGVNVAQLTNTLQQALIGYSSISSYAGMLMGAYCHASERKKEYAGDPEKLHLKGAPCQFFYHWVGKFFLSTNHGHKVSDVLEAIYETLGTYFGESKCEVKYKDVDNSKDLFDNRKRVFEYYYDYYYVKKYLQQVKGATQGSIWQSYQADVTNACEAIGEYCSPGGEGGVGTTNGEADPYCDEYNSTYKAYCEGVNKQPLTCSGVKELEPESESESERPGELESEVKVSLPTADGSPGHQALQNSVDVVQPPLKTEVVKATEDHPEGAPEATLQPPTSQHGNDEGVHTPQHGHGHGSGPTVETPLPTHSTPSGSGLPTAAMSGGALATIGLPALGYFLYKYDLLPSRIKNFLVGSSSKNKRKGRNRRKERSLRREFNEFDHDEDYDNSTTETKFIEYQLKLVKTHGAGADDQLWTNLKKMLEAIPGYLGPEHTQIQTWCSRDFAETILEERLRENDWDPTLCKMLSKLLLWMNGRNQDGQKQKMGMGTSEGEEMELMFRCIAGSVVIWAMFGDHCLLGNMLDYTTGAVDGILANFYKAGVERKCGYYDFKDLRIGTQLLGTLVKGWVDENKGSLRGYGTVEKDKGKVCSKKEEKASTQKKENRQETKIKGMTGYEAKEMEEIKEIIKEEQFLTEKSAKEVIGQIKVGQIKDDNGIEQIIQQKMKEQREAAVNPKLSVDQNNCTIKGLEENEEGNWDEVFTAFSNNPSDADGQDIFSKWEGYKSVCENHAITDGEWTEVEKTFCKILIRNLIIANEKKFECEGKKKNVPGKYCVTKCDLLNMWLMYVKDRCVSSDIIKYAYEAMYNLEGKLGEGQTGELCEYGKFSRIARDTGDVLHTVTSKMICDGKRGKLGNIHNKDWCNDNNRKYTKNLIQDRGRSGNASAGSGRGKELLRKIEEKEQEVKSQLQDLMEEIKKVEAAGALSTPTPKAGQGTDCKNKGNLCDRVDCVAKKWGINNGSQAVTWDNMRDNIEQRAKDMFEYISNNNAGMKDYCTDRNSERNSRRVTDPEINACTYIAAGLEHIYSIPEDGDGTHKKDDRDFKQTMLCLVLNAYADMLKHVVKSPCEVSEDTIKQSFEKGNGQFKNWCKVTGTNGKGDCVKCDRDTNYANCKIGGTKETDKVGQKLEQLFKKNEKKEKLDQGMSDINKNLCDRAQCVTTQWTRDRRQGGQTKWENQIWTDGDMGNILNKLSNAIANGSTLDDDSCKNILHNGNTSPEANKRICQLITAGLRHIYNITEEGNDGPKPKNNQLFKQTMACMALNVFANEILTERKCVDQEKMKKVFKDGGSLYKELCNSGDNCEKCEWDSCPKPTFNNSNLRQKIKEELLKNAEINKTLEEICKKDTQPEAAPTAPAAAPGARSEENQEQLPAPGYPPAPASAPPSISGTHETGQAGKIAHDEGCFDDSAGGPNSVPITESGGSTVIVKSKHKIEGQISCTQLRELERQQNNSHPSFAGAGDSQTPSTGTDTQTPSGTTGDPPSQNTEVTIKEPDQAGSSTSQTNNNVTGPEPPPAKPAPTPAPGPAPTPTRGPSDSRGGRKTETVLRIPKTLKVVNVKKKGMDNPSELLTPYLPTIPVFIGTSVIGYLFWKYFFLGKRRKRHRRAHQVSGPPPLGEILAHVDDQADGPHAYTLVKERKPRSTPTRTKREKKQGVDGRVCHRTIIDIHLEVLDECQKGDLHSTKEDFFEILVQEFMGSNFIKEENVPREQVPCSDSWFREEDFVPTEGVPKEQVPSSDSGFREDDFVSEESVPKEQVLREQVPSSDSGFTEEDFILKEGVLQEQVPSSDSGF</sequence>
<dbReference type="Pfam" id="PF12878">
    <property type="entry name" value="SICA_beta"/>
    <property type="match status" value="2"/>
</dbReference>
<dbReference type="InterPro" id="IPR024285">
    <property type="entry name" value="SICA_extracell_b"/>
</dbReference>
<feature type="region of interest" description="Disordered" evidence="2">
    <location>
        <begin position="2598"/>
        <end position="2676"/>
    </location>
</feature>
<dbReference type="VEuPathDB" id="PlasmoDB:PCOAH_00025450"/>
<dbReference type="InterPro" id="IPR024290">
    <property type="entry name" value="SICA_extracell_a"/>
</dbReference>
<dbReference type="RefSeq" id="XP_019915073.1">
    <property type="nucleotide sequence ID" value="XM_020059350.1"/>
</dbReference>
<feature type="domain" description="Schizont-infected cell agglutination extracellular beta" evidence="4">
    <location>
        <begin position="2198"/>
        <end position="2369"/>
    </location>
</feature>
<feature type="domain" description="Schizont-infected cell agglutination extracellular alpha" evidence="6">
    <location>
        <begin position="10"/>
        <end position="165"/>
    </location>
</feature>
<organism evidence="7 8">
    <name type="scientific">Plasmodium coatneyi</name>
    <dbReference type="NCBI Taxonomy" id="208452"/>
    <lineage>
        <taxon>Eukaryota</taxon>
        <taxon>Sar</taxon>
        <taxon>Alveolata</taxon>
        <taxon>Apicomplexa</taxon>
        <taxon>Aconoidasida</taxon>
        <taxon>Haemosporida</taxon>
        <taxon>Plasmodiidae</taxon>
        <taxon>Plasmodium</taxon>
    </lineage>
</organism>
<accession>A0A1B1E025</accession>
<feature type="coiled-coil region" evidence="1">
    <location>
        <begin position="2146"/>
        <end position="2177"/>
    </location>
</feature>
<feature type="compositionally biased region" description="Polar residues" evidence="2">
    <location>
        <begin position="1085"/>
        <end position="1097"/>
    </location>
</feature>
<feature type="compositionally biased region" description="Pro residues" evidence="2">
    <location>
        <begin position="2628"/>
        <end position="2637"/>
    </location>
</feature>
<feature type="compositionally biased region" description="Polar residues" evidence="2">
    <location>
        <begin position="1013"/>
        <end position="1025"/>
    </location>
</feature>
<feature type="region of interest" description="Disordered" evidence="2">
    <location>
        <begin position="609"/>
        <end position="752"/>
    </location>
</feature>
<dbReference type="Proteomes" id="UP000092716">
    <property type="component" value="Chromosome 9"/>
</dbReference>
<protein>
    <submittedName>
        <fullName evidence="7">SICA-like antigen</fullName>
    </submittedName>
</protein>
<evidence type="ECO:0000256" key="3">
    <source>
        <dbReference type="SAM" id="Phobius"/>
    </source>
</evidence>
<dbReference type="Pfam" id="PF12887">
    <property type="entry name" value="SICA_alpha"/>
    <property type="match status" value="4"/>
</dbReference>
<evidence type="ECO:0000256" key="1">
    <source>
        <dbReference type="SAM" id="Coils"/>
    </source>
</evidence>
<feature type="compositionally biased region" description="Basic and acidic residues" evidence="2">
    <location>
        <begin position="1514"/>
        <end position="1525"/>
    </location>
</feature>
<feature type="transmembrane region" description="Helical" evidence="3">
    <location>
        <begin position="2827"/>
        <end position="2849"/>
    </location>
</feature>
<feature type="compositionally biased region" description="Low complexity" evidence="2">
    <location>
        <begin position="512"/>
        <end position="538"/>
    </location>
</feature>
<feature type="region of interest" description="Disordered" evidence="2">
    <location>
        <begin position="2702"/>
        <end position="2798"/>
    </location>
</feature>
<keyword evidence="1" id="KW-0175">Coiled coil</keyword>
<feature type="region of interest" description="Disordered" evidence="2">
    <location>
        <begin position="504"/>
        <end position="592"/>
    </location>
</feature>
<feature type="compositionally biased region" description="Polar residues" evidence="2">
    <location>
        <begin position="1564"/>
        <end position="1573"/>
    </location>
</feature>
<feature type="region of interest" description="Disordered" evidence="2">
    <location>
        <begin position="2979"/>
        <end position="3023"/>
    </location>
</feature>
<feature type="domain" description="Schizont-infected cell agglutination extracellular alpha" evidence="6">
    <location>
        <begin position="1666"/>
        <end position="1824"/>
    </location>
</feature>
<name>A0A1B1E025_9APIC</name>
<proteinExistence type="predicted"/>